<feature type="transmembrane region" description="Helical" evidence="1">
    <location>
        <begin position="85"/>
        <end position="103"/>
    </location>
</feature>
<proteinExistence type="predicted"/>
<evidence type="ECO:0000313" key="3">
    <source>
        <dbReference type="Proteomes" id="UP000234681"/>
    </source>
</evidence>
<dbReference type="EMBL" id="CH473985">
    <property type="protein sequence ID" value="EDL94908.1"/>
    <property type="molecule type" value="Genomic_DNA"/>
</dbReference>
<dbReference type="Proteomes" id="UP000234681">
    <property type="component" value="Chromosome 13"/>
</dbReference>
<name>A6JGQ2_RAT</name>
<reference evidence="3" key="1">
    <citation type="submission" date="2005-09" db="EMBL/GenBank/DDBJ databases">
        <authorList>
            <person name="Mural R.J."/>
            <person name="Li P.W."/>
            <person name="Adams M.D."/>
            <person name="Amanatides P.G."/>
            <person name="Baden-Tillson H."/>
            <person name="Barnstead M."/>
            <person name="Chin S.H."/>
            <person name="Dew I."/>
            <person name="Evans C.A."/>
            <person name="Ferriera S."/>
            <person name="Flanigan M."/>
            <person name="Fosler C."/>
            <person name="Glodek A."/>
            <person name="Gu Z."/>
            <person name="Holt R.A."/>
            <person name="Jennings D."/>
            <person name="Kraft C.L."/>
            <person name="Lu F."/>
            <person name="Nguyen T."/>
            <person name="Nusskern D.R."/>
            <person name="Pfannkoch C.M."/>
            <person name="Sitter C."/>
            <person name="Sutton G.G."/>
            <person name="Venter J.C."/>
            <person name="Wang Z."/>
            <person name="Woodage T."/>
            <person name="Zheng X.H."/>
            <person name="Zhong F."/>
        </authorList>
    </citation>
    <scope>NUCLEOTIDE SEQUENCE [LARGE SCALE GENOMIC DNA]</scope>
    <source>
        <strain>BN</strain>
        <strain evidence="3">Sprague-Dawley</strain>
    </source>
</reference>
<keyword evidence="1" id="KW-0812">Transmembrane</keyword>
<dbReference type="AlphaFoldDB" id="A6JGQ2"/>
<keyword evidence="1" id="KW-0472">Membrane</keyword>
<accession>A6JGQ2</accession>
<evidence type="ECO:0000256" key="1">
    <source>
        <dbReference type="SAM" id="Phobius"/>
    </source>
</evidence>
<organism evidence="2 3">
    <name type="scientific">Rattus norvegicus</name>
    <name type="common">Rat</name>
    <dbReference type="NCBI Taxonomy" id="10116"/>
    <lineage>
        <taxon>Eukaryota</taxon>
        <taxon>Metazoa</taxon>
        <taxon>Chordata</taxon>
        <taxon>Craniata</taxon>
        <taxon>Vertebrata</taxon>
        <taxon>Euteleostomi</taxon>
        <taxon>Mammalia</taxon>
        <taxon>Eutheria</taxon>
        <taxon>Euarchontoglires</taxon>
        <taxon>Glires</taxon>
        <taxon>Rodentia</taxon>
        <taxon>Myomorpha</taxon>
        <taxon>Muroidea</taxon>
        <taxon>Muridae</taxon>
        <taxon>Murinae</taxon>
        <taxon>Rattus</taxon>
    </lineage>
</organism>
<gene>
    <name evidence="2" type="ORF">rCG_20440</name>
</gene>
<sequence>MTFKMIPAHSTLAYEHPVGFSPMFVVPSGVDTLNNSQLCREEGRCLGGGLERGKMMASCLDSQSAQFLRLQGLGKVRSLGAVLEYIALTNVLYTFKCSFVCSVRHRSRRLRKKQEGRFTR</sequence>
<evidence type="ECO:0000313" key="2">
    <source>
        <dbReference type="EMBL" id="EDL94908.1"/>
    </source>
</evidence>
<keyword evidence="1" id="KW-1133">Transmembrane helix</keyword>
<protein>
    <submittedName>
        <fullName evidence="2">RCG20440</fullName>
    </submittedName>
</protein>